<organism evidence="1 2">
    <name type="scientific">Pseudomonas juntendi</name>
    <dbReference type="NCBI Taxonomy" id="2666183"/>
    <lineage>
        <taxon>Bacteria</taxon>
        <taxon>Pseudomonadati</taxon>
        <taxon>Pseudomonadota</taxon>
        <taxon>Gammaproteobacteria</taxon>
        <taxon>Pseudomonadales</taxon>
        <taxon>Pseudomonadaceae</taxon>
        <taxon>Pseudomonas</taxon>
    </lineage>
</organism>
<dbReference type="EMBL" id="JACGCX010000009">
    <property type="protein sequence ID" value="MBA6098535.1"/>
    <property type="molecule type" value="Genomic_DNA"/>
</dbReference>
<proteinExistence type="predicted"/>
<sequence length="101" mass="11666">MLTVSALRVLAQEAPQDLMSWSRFVAQTEFIWQHPALVTDGEGWQALWFEREILNALALAEWEQEGSPQDWSHRWREGYEQDARALVPELIALIVCPESSE</sequence>
<dbReference type="RefSeq" id="WP_182389782.1">
    <property type="nucleotide sequence ID" value="NZ_JACGCX010000009.1"/>
</dbReference>
<protein>
    <submittedName>
        <fullName evidence="1">Uncharacterized protein</fullName>
    </submittedName>
</protein>
<reference evidence="1 2" key="1">
    <citation type="submission" date="2020-07" db="EMBL/GenBank/DDBJ databases">
        <title>Diversity of carbapenemase encoding genes among Pseudomonas putida group clinical isolates in a tertiary Brazilian hospital.</title>
        <authorList>
            <person name="Alberto-Lei F."/>
            <person name="Nodari C.S."/>
            <person name="Streling A.P."/>
            <person name="Paulino J.T."/>
            <person name="Bessa-Neto F.O."/>
            <person name="Cayo R."/>
            <person name="Gales A.C."/>
        </authorList>
    </citation>
    <scope>NUCLEOTIDE SEQUENCE [LARGE SCALE GENOMIC DNA]</scope>
    <source>
        <strain evidence="1 2">12815</strain>
    </source>
</reference>
<accession>A0A7W2KHD4</accession>
<comment type="caution">
    <text evidence="1">The sequence shown here is derived from an EMBL/GenBank/DDBJ whole genome shotgun (WGS) entry which is preliminary data.</text>
</comment>
<evidence type="ECO:0000313" key="1">
    <source>
        <dbReference type="EMBL" id="MBA6098535.1"/>
    </source>
</evidence>
<dbReference type="Proteomes" id="UP000545074">
    <property type="component" value="Unassembled WGS sequence"/>
</dbReference>
<name>A0A7W2KHD4_9PSED</name>
<evidence type="ECO:0000313" key="2">
    <source>
        <dbReference type="Proteomes" id="UP000545074"/>
    </source>
</evidence>
<dbReference type="AlphaFoldDB" id="A0A7W2KHD4"/>
<gene>
    <name evidence="1" type="ORF">H4C80_15550</name>
</gene>